<dbReference type="AlphaFoldDB" id="A0A2N5UM07"/>
<evidence type="ECO:0000313" key="2">
    <source>
        <dbReference type="EMBL" id="PLW38781.1"/>
    </source>
</evidence>
<feature type="region of interest" description="Disordered" evidence="1">
    <location>
        <begin position="68"/>
        <end position="98"/>
    </location>
</feature>
<comment type="caution">
    <text evidence="2">The sequence shown here is derived from an EMBL/GenBank/DDBJ whole genome shotgun (WGS) entry which is preliminary data.</text>
</comment>
<name>A0A2N5UM07_9BASI</name>
<gene>
    <name evidence="2" type="ORF">PCASD_12564</name>
</gene>
<protein>
    <submittedName>
        <fullName evidence="2">Uncharacterized protein</fullName>
    </submittedName>
</protein>
<sequence length="98" mass="10823">MTYVYNHGILLDKQNSLGSSFSSTDEAEKQGNAILLLCTYFPAGQPFFLPQMAPSGLGIVGFLDPLDPHQPNSSLPSKQDQMYTRSRCTATHRPGKYQ</sequence>
<evidence type="ECO:0000313" key="3">
    <source>
        <dbReference type="Proteomes" id="UP000235392"/>
    </source>
</evidence>
<dbReference type="EMBL" id="PGCI01000123">
    <property type="protein sequence ID" value="PLW38781.1"/>
    <property type="molecule type" value="Genomic_DNA"/>
</dbReference>
<accession>A0A2N5UM07</accession>
<proteinExistence type="predicted"/>
<organism evidence="2 3">
    <name type="scientific">Puccinia coronata f. sp. avenae</name>
    <dbReference type="NCBI Taxonomy" id="200324"/>
    <lineage>
        <taxon>Eukaryota</taxon>
        <taxon>Fungi</taxon>
        <taxon>Dikarya</taxon>
        <taxon>Basidiomycota</taxon>
        <taxon>Pucciniomycotina</taxon>
        <taxon>Pucciniomycetes</taxon>
        <taxon>Pucciniales</taxon>
        <taxon>Pucciniaceae</taxon>
        <taxon>Puccinia</taxon>
    </lineage>
</organism>
<reference evidence="2 3" key="1">
    <citation type="submission" date="2017-11" db="EMBL/GenBank/DDBJ databases">
        <title>De novo assembly and phasing of dikaryotic genomes from two isolates of Puccinia coronata f. sp. avenae, the causal agent of oat crown rust.</title>
        <authorList>
            <person name="Miller M.E."/>
            <person name="Zhang Y."/>
            <person name="Omidvar V."/>
            <person name="Sperschneider J."/>
            <person name="Schwessinger B."/>
            <person name="Raley C."/>
            <person name="Palmer J.M."/>
            <person name="Garnica D."/>
            <person name="Upadhyaya N."/>
            <person name="Rathjen J."/>
            <person name="Taylor J.M."/>
            <person name="Park R.F."/>
            <person name="Dodds P.N."/>
            <person name="Hirsch C.D."/>
            <person name="Kianian S.F."/>
            <person name="Figueroa M."/>
        </authorList>
    </citation>
    <scope>NUCLEOTIDE SEQUENCE [LARGE SCALE GENOMIC DNA]</scope>
    <source>
        <strain evidence="2">12SD80</strain>
    </source>
</reference>
<dbReference type="Proteomes" id="UP000235392">
    <property type="component" value="Unassembled WGS sequence"/>
</dbReference>
<evidence type="ECO:0000256" key="1">
    <source>
        <dbReference type="SAM" id="MobiDB-lite"/>
    </source>
</evidence>
<feature type="compositionally biased region" description="Polar residues" evidence="1">
    <location>
        <begin position="70"/>
        <end position="89"/>
    </location>
</feature>